<evidence type="ECO:0000256" key="12">
    <source>
        <dbReference type="SAM" id="MobiDB-lite"/>
    </source>
</evidence>
<dbReference type="Proteomes" id="UP001185927">
    <property type="component" value="Unassembled WGS sequence"/>
</dbReference>
<proteinExistence type="inferred from homology"/>
<keyword evidence="5 11" id="KW-0408">Iron</keyword>
<feature type="binding site" evidence="11">
    <location>
        <position position="52"/>
    </location>
    <ligand>
        <name>[4Fe-4S] cluster</name>
        <dbReference type="ChEBI" id="CHEBI:49883"/>
    </ligand>
</feature>
<feature type="binding site" evidence="11">
    <location>
        <position position="46"/>
    </location>
    <ligand>
        <name>[4Fe-4S] cluster</name>
        <dbReference type="ChEBI" id="CHEBI:49883"/>
    </ligand>
</feature>
<keyword evidence="3 11" id="KW-0004">4Fe-4S</keyword>
<comment type="subcellular location">
    <subcellularLocation>
        <location evidence="1 11">Cytoplasm</location>
    </subcellularLocation>
</comment>
<feature type="region of interest" description="Disordered" evidence="12">
    <location>
        <begin position="74"/>
        <end position="106"/>
    </location>
</feature>
<dbReference type="PANTHER" id="PTHR38839">
    <property type="entry name" value="TRANSCRIPTIONAL REGULATOR WHID-RELATED"/>
    <property type="match status" value="1"/>
</dbReference>
<comment type="similarity">
    <text evidence="2 11">Belongs to the WhiB family.</text>
</comment>
<keyword evidence="15" id="KW-1185">Reference proteome</keyword>
<dbReference type="InterPro" id="IPR034768">
    <property type="entry name" value="4FE4S_WBL"/>
</dbReference>
<dbReference type="RefSeq" id="WP_317545711.1">
    <property type="nucleotide sequence ID" value="NZ_JAWLKB010000036.1"/>
</dbReference>
<gene>
    <name evidence="11" type="primary">whiB</name>
    <name evidence="14" type="ORF">R3Q16_32040</name>
</gene>
<comment type="cofactor">
    <cofactor evidence="11">
        <name>[4Fe-4S] cluster</name>
        <dbReference type="ChEBI" id="CHEBI:49883"/>
    </cofactor>
    <text evidence="11">Binds 1 [4Fe-4S] cluster per subunit. Following nitrosylation of the [4Fe-4S] cluster binds 1 [4Fe-8(NO)] cluster per subunit.</text>
</comment>
<evidence type="ECO:0000256" key="11">
    <source>
        <dbReference type="HAMAP-Rule" id="MF_01479"/>
    </source>
</evidence>
<evidence type="ECO:0000256" key="1">
    <source>
        <dbReference type="ARBA" id="ARBA00004496"/>
    </source>
</evidence>
<evidence type="ECO:0000256" key="2">
    <source>
        <dbReference type="ARBA" id="ARBA00006597"/>
    </source>
</evidence>
<dbReference type="HAMAP" id="MF_01479">
    <property type="entry name" value="WhiB"/>
    <property type="match status" value="1"/>
</dbReference>
<accession>A0ABU4C437</accession>
<comment type="PTM">
    <text evidence="11">The Fe-S cluster can be nitrosylated by nitric oxide (NO).</text>
</comment>
<evidence type="ECO:0000256" key="6">
    <source>
        <dbReference type="ARBA" id="ARBA00023014"/>
    </source>
</evidence>
<dbReference type="InterPro" id="IPR003482">
    <property type="entry name" value="Whib"/>
</dbReference>
<comment type="function">
    <text evidence="11">Acts as a transcriptional regulator. Probably redox-responsive. The apo- but not holo-form probably binds DNA.</text>
</comment>
<evidence type="ECO:0000256" key="8">
    <source>
        <dbReference type="ARBA" id="ARBA00023125"/>
    </source>
</evidence>
<evidence type="ECO:0000256" key="10">
    <source>
        <dbReference type="ARBA" id="ARBA00023163"/>
    </source>
</evidence>
<reference evidence="14 15" key="1">
    <citation type="submission" date="2023-10" db="EMBL/GenBank/DDBJ databases">
        <title>Development of a sustainable strategy for remediation of hydrocarbon-contaminated territories based on the waste exchange concept.</title>
        <authorList>
            <person name="Krivoruchko A."/>
        </authorList>
    </citation>
    <scope>NUCLEOTIDE SEQUENCE [LARGE SCALE GENOMIC DNA]</scope>
    <source>
        <strain evidence="14 15">IEGM 1203</strain>
    </source>
</reference>
<evidence type="ECO:0000256" key="9">
    <source>
        <dbReference type="ARBA" id="ARBA00023157"/>
    </source>
</evidence>
<keyword evidence="7 11" id="KW-0805">Transcription regulation</keyword>
<protein>
    <recommendedName>
        <fullName evidence="11">Transcriptional regulator WhiB</fullName>
    </recommendedName>
</protein>
<evidence type="ECO:0000313" key="15">
    <source>
        <dbReference type="Proteomes" id="UP001185927"/>
    </source>
</evidence>
<comment type="caution">
    <text evidence="14">The sequence shown here is derived from an EMBL/GenBank/DDBJ whole genome shotgun (WGS) entry which is preliminary data.</text>
</comment>
<evidence type="ECO:0000313" key="14">
    <source>
        <dbReference type="EMBL" id="MDV6271251.1"/>
    </source>
</evidence>
<keyword evidence="9 11" id="KW-1015">Disulfide bond</keyword>
<sequence length="106" mass="12183">MLPAPVASEWEWQLRAGCRTYDVSIFFEREDDAEQSARARAVCGGCPVLEQCRDYAIDAGEPHGIWGGLSARERNRQRWRRPRPPARQSQHQLTFPVIHPRGRARS</sequence>
<feature type="binding site" evidence="11">
    <location>
        <position position="18"/>
    </location>
    <ligand>
        <name>[4Fe-4S] cluster</name>
        <dbReference type="ChEBI" id="CHEBI:49883"/>
    </ligand>
</feature>
<evidence type="ECO:0000259" key="13">
    <source>
        <dbReference type="PROSITE" id="PS51674"/>
    </source>
</evidence>
<feature type="binding site" evidence="11">
    <location>
        <position position="43"/>
    </location>
    <ligand>
        <name>[4Fe-4S] cluster</name>
        <dbReference type="ChEBI" id="CHEBI:49883"/>
    </ligand>
</feature>
<dbReference type="EMBL" id="JAWLKB010000036">
    <property type="protein sequence ID" value="MDV6271251.1"/>
    <property type="molecule type" value="Genomic_DNA"/>
</dbReference>
<keyword evidence="11" id="KW-0963">Cytoplasm</keyword>
<comment type="PTM">
    <text evidence="11">Upon Fe-S cluster removal intramolecular disulfide bonds are formed.</text>
</comment>
<feature type="domain" description="4Fe-4S Wbl-type" evidence="13">
    <location>
        <begin position="17"/>
        <end position="76"/>
    </location>
</feature>
<keyword evidence="8 11" id="KW-0238">DNA-binding</keyword>
<evidence type="ECO:0000256" key="4">
    <source>
        <dbReference type="ARBA" id="ARBA00022723"/>
    </source>
</evidence>
<keyword evidence="10 11" id="KW-0804">Transcription</keyword>
<evidence type="ECO:0000256" key="7">
    <source>
        <dbReference type="ARBA" id="ARBA00023015"/>
    </source>
</evidence>
<name>A0ABU4C437_RHOGO</name>
<evidence type="ECO:0000256" key="5">
    <source>
        <dbReference type="ARBA" id="ARBA00023004"/>
    </source>
</evidence>
<dbReference type="Pfam" id="PF02467">
    <property type="entry name" value="Whib"/>
    <property type="match status" value="1"/>
</dbReference>
<evidence type="ECO:0000256" key="3">
    <source>
        <dbReference type="ARBA" id="ARBA00022485"/>
    </source>
</evidence>
<keyword evidence="6 11" id="KW-0411">Iron-sulfur</keyword>
<organism evidence="14 15">
    <name type="scientific">Rhodococcus globerulus</name>
    <dbReference type="NCBI Taxonomy" id="33008"/>
    <lineage>
        <taxon>Bacteria</taxon>
        <taxon>Bacillati</taxon>
        <taxon>Actinomycetota</taxon>
        <taxon>Actinomycetes</taxon>
        <taxon>Mycobacteriales</taxon>
        <taxon>Nocardiaceae</taxon>
        <taxon>Rhodococcus</taxon>
    </lineage>
</organism>
<dbReference type="PROSITE" id="PS51674">
    <property type="entry name" value="4FE4S_WBL"/>
    <property type="match status" value="1"/>
</dbReference>
<keyword evidence="4 11" id="KW-0479">Metal-binding</keyword>